<reference evidence="1 2" key="1">
    <citation type="journal article" date="2019" name="Commun. Biol.">
        <title>The bagworm genome reveals a unique fibroin gene that provides high tensile strength.</title>
        <authorList>
            <person name="Kono N."/>
            <person name="Nakamura H."/>
            <person name="Ohtoshi R."/>
            <person name="Tomita M."/>
            <person name="Numata K."/>
            <person name="Arakawa K."/>
        </authorList>
    </citation>
    <scope>NUCLEOTIDE SEQUENCE [LARGE SCALE GENOMIC DNA]</scope>
</reference>
<evidence type="ECO:0000313" key="1">
    <source>
        <dbReference type="EMBL" id="GBP61480.1"/>
    </source>
</evidence>
<dbReference type="Proteomes" id="UP000299102">
    <property type="component" value="Unassembled WGS sequence"/>
</dbReference>
<proteinExistence type="predicted"/>
<accession>A0A4C1XEG0</accession>
<protein>
    <submittedName>
        <fullName evidence="1">Uncharacterized protein</fullName>
    </submittedName>
</protein>
<name>A0A4C1XEG0_EUMVA</name>
<keyword evidence="2" id="KW-1185">Reference proteome</keyword>
<dbReference type="EMBL" id="BGZK01000815">
    <property type="protein sequence ID" value="GBP61480.1"/>
    <property type="molecule type" value="Genomic_DNA"/>
</dbReference>
<sequence length="112" mass="12761">MPSSETASPAWRRRWRVTALWVPNKQVPRHRRVYFYSSESEPLCQLINGPLQQWKNFPKAIGSKKQYTVLSAKSASWTPVVGRGILFTYTEYSSGESVESYGTTALIGFIDE</sequence>
<comment type="caution">
    <text evidence="1">The sequence shown here is derived from an EMBL/GenBank/DDBJ whole genome shotgun (WGS) entry which is preliminary data.</text>
</comment>
<dbReference type="AlphaFoldDB" id="A0A4C1XEG0"/>
<gene>
    <name evidence="1" type="ORF">EVAR_34716_1</name>
</gene>
<organism evidence="1 2">
    <name type="scientific">Eumeta variegata</name>
    <name type="common">Bagworm moth</name>
    <name type="synonym">Eumeta japonica</name>
    <dbReference type="NCBI Taxonomy" id="151549"/>
    <lineage>
        <taxon>Eukaryota</taxon>
        <taxon>Metazoa</taxon>
        <taxon>Ecdysozoa</taxon>
        <taxon>Arthropoda</taxon>
        <taxon>Hexapoda</taxon>
        <taxon>Insecta</taxon>
        <taxon>Pterygota</taxon>
        <taxon>Neoptera</taxon>
        <taxon>Endopterygota</taxon>
        <taxon>Lepidoptera</taxon>
        <taxon>Glossata</taxon>
        <taxon>Ditrysia</taxon>
        <taxon>Tineoidea</taxon>
        <taxon>Psychidae</taxon>
        <taxon>Oiketicinae</taxon>
        <taxon>Eumeta</taxon>
    </lineage>
</organism>
<evidence type="ECO:0000313" key="2">
    <source>
        <dbReference type="Proteomes" id="UP000299102"/>
    </source>
</evidence>